<dbReference type="AlphaFoldDB" id="X1PBT7"/>
<accession>X1PBT7</accession>
<dbReference type="EMBL" id="BARV01015233">
    <property type="protein sequence ID" value="GAI28384.1"/>
    <property type="molecule type" value="Genomic_DNA"/>
</dbReference>
<evidence type="ECO:0000313" key="1">
    <source>
        <dbReference type="EMBL" id="GAI28384.1"/>
    </source>
</evidence>
<proteinExistence type="predicted"/>
<name>X1PBT7_9ZZZZ</name>
<sequence length="167" mass="18534">MFARVYMQISANIANNTFMATVQLGKQANENDQVTAQFRDNAGVQVFRMNTRHNTVYEDFDTIINWVPNFWYCVEIEMKAASGGYGTLDGEARMWVDGVLGTSSVNRNFGNADIDRFRVGTMWNNINTTIDIFTDCAAAGDARIGCAVDVRGGYNLVSPAIAAFFIQ</sequence>
<comment type="caution">
    <text evidence="1">The sequence shown here is derived from an EMBL/GenBank/DDBJ whole genome shotgun (WGS) entry which is preliminary data.</text>
</comment>
<protein>
    <submittedName>
        <fullName evidence="1">Uncharacterized protein</fullName>
    </submittedName>
</protein>
<organism evidence="1">
    <name type="scientific">marine sediment metagenome</name>
    <dbReference type="NCBI Taxonomy" id="412755"/>
    <lineage>
        <taxon>unclassified sequences</taxon>
        <taxon>metagenomes</taxon>
        <taxon>ecological metagenomes</taxon>
    </lineage>
</organism>
<reference evidence="1" key="1">
    <citation type="journal article" date="2014" name="Front. Microbiol.">
        <title>High frequency of phylogenetically diverse reductive dehalogenase-homologous genes in deep subseafloor sedimentary metagenomes.</title>
        <authorList>
            <person name="Kawai M."/>
            <person name="Futagami T."/>
            <person name="Toyoda A."/>
            <person name="Takaki Y."/>
            <person name="Nishi S."/>
            <person name="Hori S."/>
            <person name="Arai W."/>
            <person name="Tsubouchi T."/>
            <person name="Morono Y."/>
            <person name="Uchiyama I."/>
            <person name="Ito T."/>
            <person name="Fujiyama A."/>
            <person name="Inagaki F."/>
            <person name="Takami H."/>
        </authorList>
    </citation>
    <scope>NUCLEOTIDE SEQUENCE</scope>
    <source>
        <strain evidence="1">Expedition CK06-06</strain>
    </source>
</reference>
<dbReference type="Gene3D" id="2.60.120.200">
    <property type="match status" value="1"/>
</dbReference>
<gene>
    <name evidence="1" type="ORF">S06H3_26361</name>
</gene>